<dbReference type="OMA" id="NIFPVTA"/>
<accession>A0A0N5CVJ1</accession>
<keyword evidence="2" id="KW-1185">Reference proteome</keyword>
<evidence type="ECO:0000313" key="1">
    <source>
        <dbReference type="EMBL" id="VDN01409.1"/>
    </source>
</evidence>
<evidence type="ECO:0000313" key="2">
    <source>
        <dbReference type="Proteomes" id="UP000276776"/>
    </source>
</evidence>
<dbReference type="EMBL" id="UYYF01004284">
    <property type="protein sequence ID" value="VDN01409.1"/>
    <property type="molecule type" value="Genomic_DNA"/>
</dbReference>
<dbReference type="OrthoDB" id="5794884at2759"/>
<reference evidence="3" key="1">
    <citation type="submission" date="2017-02" db="UniProtKB">
        <authorList>
            <consortium name="WormBaseParasite"/>
        </authorList>
    </citation>
    <scope>IDENTIFICATION</scope>
</reference>
<reference evidence="1 2" key="2">
    <citation type="submission" date="2018-11" db="EMBL/GenBank/DDBJ databases">
        <authorList>
            <consortium name="Pathogen Informatics"/>
        </authorList>
    </citation>
    <scope>NUCLEOTIDE SEQUENCE [LARGE SCALE GENOMIC DNA]</scope>
</reference>
<organism evidence="3">
    <name type="scientific">Thelazia callipaeda</name>
    <name type="common">Oriental eyeworm</name>
    <name type="synonym">Parasitic nematode</name>
    <dbReference type="NCBI Taxonomy" id="103827"/>
    <lineage>
        <taxon>Eukaryota</taxon>
        <taxon>Metazoa</taxon>
        <taxon>Ecdysozoa</taxon>
        <taxon>Nematoda</taxon>
        <taxon>Chromadorea</taxon>
        <taxon>Rhabditida</taxon>
        <taxon>Spirurina</taxon>
        <taxon>Spiruromorpha</taxon>
        <taxon>Thelazioidea</taxon>
        <taxon>Thelaziidae</taxon>
        <taxon>Thelazia</taxon>
    </lineage>
</organism>
<proteinExistence type="predicted"/>
<protein>
    <submittedName>
        <fullName evidence="3">Ig-like domain-containing protein</fullName>
    </submittedName>
</protein>
<dbReference type="Proteomes" id="UP000276776">
    <property type="component" value="Unassembled WGS sequence"/>
</dbReference>
<sequence length="188" mass="21078">MLIGGLEIKPEPNVNILVILRDGKNEEVTTDNESFHLLCTICASNVTDDQTKIYWLRGKPPTVLPAECTLQPRQLSRITLRYFNENLVRGIVSFCSIAHKIPGQIVVIVEFNENDMAHEETLPGLLALLTDMGNYYSTVSKGAHFLQNIFPVTALIRTSRIYEFGLVASLYTNCIIRIENGIPKNMLA</sequence>
<dbReference type="AlphaFoldDB" id="A0A0N5CVJ1"/>
<name>A0A0N5CVJ1_THECL</name>
<dbReference type="WBParaSite" id="TCLT_0000432801-mRNA-1">
    <property type="protein sequence ID" value="TCLT_0000432801-mRNA-1"/>
    <property type="gene ID" value="TCLT_0000432801"/>
</dbReference>
<gene>
    <name evidence="1" type="ORF">TCLT_LOCUS4317</name>
</gene>
<evidence type="ECO:0000313" key="3">
    <source>
        <dbReference type="WBParaSite" id="TCLT_0000432801-mRNA-1"/>
    </source>
</evidence>